<evidence type="ECO:0000313" key="2">
    <source>
        <dbReference type="Proteomes" id="UP000018445"/>
    </source>
</evidence>
<dbReference type="GO" id="GO:0006629">
    <property type="term" value="P:lipid metabolic process"/>
    <property type="evidence" value="ECO:0007669"/>
    <property type="project" value="InterPro"/>
</dbReference>
<dbReference type="PATRIC" id="fig|1191460.12.peg.1914"/>
<dbReference type="Pfam" id="PF02450">
    <property type="entry name" value="LCAT"/>
    <property type="match status" value="1"/>
</dbReference>
<dbReference type="AlphaFoldDB" id="N8ZZC3"/>
<evidence type="ECO:0000313" key="1">
    <source>
        <dbReference type="EMBL" id="ENV37118.1"/>
    </source>
</evidence>
<reference evidence="1 2" key="1">
    <citation type="submission" date="2013-02" db="EMBL/GenBank/DDBJ databases">
        <title>The Genome Sequence of Acinetobacter venetianus CIP 110063.</title>
        <authorList>
            <consortium name="The Broad Institute Genome Sequencing Platform"/>
            <consortium name="The Broad Institute Genome Sequencing Center for Infectious Disease"/>
            <person name="Cerqueira G."/>
            <person name="Feldgarden M."/>
            <person name="Courvalin P."/>
            <person name="Perichon B."/>
            <person name="Grillot-Courvalin C."/>
            <person name="Clermont D."/>
            <person name="Rocha E."/>
            <person name="Yoon E.-J."/>
            <person name="Nemec A."/>
            <person name="Walker B."/>
            <person name="Young S.K."/>
            <person name="Zeng Q."/>
            <person name="Gargeya S."/>
            <person name="Fitzgerald M."/>
            <person name="Haas B."/>
            <person name="Abouelleil A."/>
            <person name="Alvarado L."/>
            <person name="Arachchi H.M."/>
            <person name="Berlin A.M."/>
            <person name="Chapman S.B."/>
            <person name="Dewar J."/>
            <person name="Goldberg J."/>
            <person name="Griggs A."/>
            <person name="Gujja S."/>
            <person name="Hansen M."/>
            <person name="Howarth C."/>
            <person name="Imamovic A."/>
            <person name="Larimer J."/>
            <person name="McCowan C."/>
            <person name="Murphy C."/>
            <person name="Neiman D."/>
            <person name="Pearson M."/>
            <person name="Priest M."/>
            <person name="Roberts A."/>
            <person name="Saif S."/>
            <person name="Shea T."/>
            <person name="Sisk P."/>
            <person name="Sykes S."/>
            <person name="Wortman J."/>
            <person name="Nusbaum C."/>
            <person name="Birren B."/>
        </authorList>
    </citation>
    <scope>NUCLEOTIDE SEQUENCE [LARGE SCALE GENOMIC DNA]</scope>
    <source>
        <strain evidence="2">ATCC 31012 / DSM 23050 / BCRC 14357 / CCUG 45561 / CIP 110063 / KCTC 2702 / LMG 19082 / RAG-1</strain>
    </source>
</reference>
<sequence length="322" mass="36480">MKIVLIHGVWKSGFTKENLEKEWESALRDSFHLNKLDPNKIDPANIEFVYYADLKRSFRLPWSVFSANFDSKMLGIDLPNDLDDEVMLQVSTNSQEESEIAMQFALELCKNDPELTKELLDLQNIQPAQTVDGLLKTQFALKLIPFYTITAIVKILQKKFPNLTQFVAREFAQESYLYLKDAQYHNKVNQLLLDTLNEPCILIAHSLGSIVSYKVLSSLSQTDHIKGFITLGSPLGMELFNSIRANPLGVPSCIRKGHWVNFRAENDPIAGVLLEAPDYPIDPAITNTSVVSLTENVNPHSIEGYLKTYEVATYIDKLLDQK</sequence>
<dbReference type="Gene3D" id="3.40.50.1820">
    <property type="entry name" value="alpha/beta hydrolase"/>
    <property type="match status" value="1"/>
</dbReference>
<comment type="caution">
    <text evidence="1">The sequence shown here is derived from an EMBL/GenBank/DDBJ whole genome shotgun (WGS) entry which is preliminary data.</text>
</comment>
<dbReference type="GeneID" id="58194795"/>
<dbReference type="eggNOG" id="COG1075">
    <property type="taxonomic scope" value="Bacteria"/>
</dbReference>
<dbReference type="SUPFAM" id="SSF53474">
    <property type="entry name" value="alpha/beta-Hydrolases"/>
    <property type="match status" value="1"/>
</dbReference>
<protein>
    <recommendedName>
        <fullName evidence="3">Alpha/beta hydrolase</fullName>
    </recommendedName>
</protein>
<dbReference type="EMBL" id="APPO01000013">
    <property type="protein sequence ID" value="ENV37118.1"/>
    <property type="molecule type" value="Genomic_DNA"/>
</dbReference>
<dbReference type="OrthoDB" id="3483116at2"/>
<organism evidence="1 2">
    <name type="scientific">Acinetobacter venetianus (strain ATCC 31012 / DSM 23050 / BCRC 14357 / CCUG 45561 / CIP 110063 / KCTC 2702 / LMG 19082 / RAG-1)</name>
    <dbReference type="NCBI Taxonomy" id="1191460"/>
    <lineage>
        <taxon>Bacteria</taxon>
        <taxon>Pseudomonadati</taxon>
        <taxon>Pseudomonadota</taxon>
        <taxon>Gammaproteobacteria</taxon>
        <taxon>Moraxellales</taxon>
        <taxon>Moraxellaceae</taxon>
        <taxon>Acinetobacter</taxon>
    </lineage>
</organism>
<name>N8ZZC3_ACIVR</name>
<dbReference type="InterPro" id="IPR003386">
    <property type="entry name" value="LACT/PDAT_acylTrfase"/>
</dbReference>
<proteinExistence type="predicted"/>
<keyword evidence="2" id="KW-1185">Reference proteome</keyword>
<dbReference type="Proteomes" id="UP000018445">
    <property type="component" value="Unassembled WGS sequence"/>
</dbReference>
<evidence type="ECO:0008006" key="3">
    <source>
        <dbReference type="Google" id="ProtNLM"/>
    </source>
</evidence>
<dbReference type="InterPro" id="IPR029058">
    <property type="entry name" value="AB_hydrolase_fold"/>
</dbReference>
<accession>N8ZZC3</accession>
<dbReference type="HOGENOM" id="CLU_070813_0_0_6"/>
<gene>
    <name evidence="1" type="ORF">F959_01926</name>
</gene>
<dbReference type="GO" id="GO:0008374">
    <property type="term" value="F:O-acyltransferase activity"/>
    <property type="evidence" value="ECO:0007669"/>
    <property type="project" value="InterPro"/>
</dbReference>
<dbReference type="RefSeq" id="WP_004879529.1">
    <property type="nucleotide sequence ID" value="NZ_AKIQ01000025.1"/>
</dbReference>